<dbReference type="PROSITE" id="PS00678">
    <property type="entry name" value="WD_REPEATS_1"/>
    <property type="match status" value="1"/>
</dbReference>
<keyword evidence="2" id="KW-0677">Repeat</keyword>
<evidence type="ECO:0000256" key="2">
    <source>
        <dbReference type="ARBA" id="ARBA00022737"/>
    </source>
</evidence>
<protein>
    <recommendedName>
        <fullName evidence="6">WD repeat-containing protein 55 homolog</fullName>
    </recommendedName>
</protein>
<keyword evidence="1 3" id="KW-0853">WD repeat</keyword>
<dbReference type="PROSITE" id="PS50294">
    <property type="entry name" value="WD_REPEATS_REGION"/>
    <property type="match status" value="2"/>
</dbReference>
<dbReference type="PROSITE" id="PS50082">
    <property type="entry name" value="WD_REPEATS_2"/>
    <property type="match status" value="2"/>
</dbReference>
<dbReference type="InterPro" id="IPR001680">
    <property type="entry name" value="WD40_rpt"/>
</dbReference>
<dbReference type="AlphaFoldDB" id="A0AAN5D7P8"/>
<dbReference type="SMART" id="SM00320">
    <property type="entry name" value="WD40"/>
    <property type="match status" value="3"/>
</dbReference>
<dbReference type="PANTHER" id="PTHR15653:SF0">
    <property type="entry name" value="CONNECTOR OF KINASE TO AP-1, ISOFORM E"/>
    <property type="match status" value="1"/>
</dbReference>
<feature type="repeat" description="WD" evidence="3">
    <location>
        <begin position="11"/>
        <end position="43"/>
    </location>
</feature>
<evidence type="ECO:0008006" key="6">
    <source>
        <dbReference type="Google" id="ProtNLM"/>
    </source>
</evidence>
<dbReference type="InterPro" id="IPR015943">
    <property type="entry name" value="WD40/YVTN_repeat-like_dom_sf"/>
</dbReference>
<organism evidence="4 5">
    <name type="scientific">Pristionchus mayeri</name>
    <dbReference type="NCBI Taxonomy" id="1317129"/>
    <lineage>
        <taxon>Eukaryota</taxon>
        <taxon>Metazoa</taxon>
        <taxon>Ecdysozoa</taxon>
        <taxon>Nematoda</taxon>
        <taxon>Chromadorea</taxon>
        <taxon>Rhabditida</taxon>
        <taxon>Rhabditina</taxon>
        <taxon>Diplogasteromorpha</taxon>
        <taxon>Diplogasteroidea</taxon>
        <taxon>Neodiplogasteridae</taxon>
        <taxon>Pristionchus</taxon>
    </lineage>
</organism>
<sequence length="187" mass="20121">VADPKVLRERLTGHGDAVWAVAFHSSDNRLVFASADGTIKLWEPGNFGEPLLRTFSPPSHDAVLTSVDFSSTEPQHLLAAYTGQKAMIIDIETGAVVLNFDFGEGSQLHCAVAHVEGISSLAIDSNGLYLLSGSHDGSLRLWNMEKRVCLKEIPAHRKKHDSAVNTVAMHSSRPLIGSRGADALAKV</sequence>
<feature type="non-terminal residue" evidence="4">
    <location>
        <position position="187"/>
    </location>
</feature>
<dbReference type="EMBL" id="BTRK01000006">
    <property type="protein sequence ID" value="GMR58356.1"/>
    <property type="molecule type" value="Genomic_DNA"/>
</dbReference>
<dbReference type="Gene3D" id="2.130.10.10">
    <property type="entry name" value="YVTN repeat-like/Quinoprotein amine dehydrogenase"/>
    <property type="match status" value="2"/>
</dbReference>
<dbReference type="Pfam" id="PF00400">
    <property type="entry name" value="WD40"/>
    <property type="match status" value="2"/>
</dbReference>
<dbReference type="InterPro" id="IPR019775">
    <property type="entry name" value="WD40_repeat_CS"/>
</dbReference>
<evidence type="ECO:0000256" key="1">
    <source>
        <dbReference type="ARBA" id="ARBA00022574"/>
    </source>
</evidence>
<evidence type="ECO:0000256" key="3">
    <source>
        <dbReference type="PROSITE-ProRule" id="PRU00221"/>
    </source>
</evidence>
<feature type="non-terminal residue" evidence="4">
    <location>
        <position position="1"/>
    </location>
</feature>
<proteinExistence type="predicted"/>
<gene>
    <name evidence="4" type="ORF">PMAYCL1PPCAC_28551</name>
</gene>
<keyword evidence="5" id="KW-1185">Reference proteome</keyword>
<dbReference type="Proteomes" id="UP001328107">
    <property type="component" value="Unassembled WGS sequence"/>
</dbReference>
<dbReference type="InterPro" id="IPR036322">
    <property type="entry name" value="WD40_repeat_dom_sf"/>
</dbReference>
<dbReference type="PANTHER" id="PTHR15653">
    <property type="entry name" value="STRIATIN"/>
    <property type="match status" value="1"/>
</dbReference>
<evidence type="ECO:0000313" key="4">
    <source>
        <dbReference type="EMBL" id="GMR58356.1"/>
    </source>
</evidence>
<name>A0AAN5D7P8_9BILA</name>
<feature type="repeat" description="WD" evidence="3">
    <location>
        <begin position="111"/>
        <end position="152"/>
    </location>
</feature>
<dbReference type="InterPro" id="IPR051488">
    <property type="entry name" value="WD_repeat_striatin"/>
</dbReference>
<reference evidence="5" key="1">
    <citation type="submission" date="2022-10" db="EMBL/GenBank/DDBJ databases">
        <title>Genome assembly of Pristionchus species.</title>
        <authorList>
            <person name="Yoshida K."/>
            <person name="Sommer R.J."/>
        </authorList>
    </citation>
    <scope>NUCLEOTIDE SEQUENCE [LARGE SCALE GENOMIC DNA]</scope>
    <source>
        <strain evidence="5">RS5460</strain>
    </source>
</reference>
<evidence type="ECO:0000313" key="5">
    <source>
        <dbReference type="Proteomes" id="UP001328107"/>
    </source>
</evidence>
<accession>A0AAN5D7P8</accession>
<dbReference type="SUPFAM" id="SSF50978">
    <property type="entry name" value="WD40 repeat-like"/>
    <property type="match status" value="1"/>
</dbReference>
<comment type="caution">
    <text evidence="4">The sequence shown here is derived from an EMBL/GenBank/DDBJ whole genome shotgun (WGS) entry which is preliminary data.</text>
</comment>